<proteinExistence type="predicted"/>
<dbReference type="SUPFAM" id="SSF53927">
    <property type="entry name" value="Cytidine deaminase-like"/>
    <property type="match status" value="1"/>
</dbReference>
<evidence type="ECO:0000259" key="1">
    <source>
        <dbReference type="PROSITE" id="PS51747"/>
    </source>
</evidence>
<feature type="domain" description="CMP/dCMP-type deaminase" evidence="1">
    <location>
        <begin position="11"/>
        <end position="133"/>
    </location>
</feature>
<dbReference type="EMBL" id="JADIMU010000022">
    <property type="protein sequence ID" value="MBO8442820.1"/>
    <property type="molecule type" value="Genomic_DNA"/>
</dbReference>
<dbReference type="Proteomes" id="UP000823633">
    <property type="component" value="Unassembled WGS sequence"/>
</dbReference>
<dbReference type="PANTHER" id="PTHR11079">
    <property type="entry name" value="CYTOSINE DEAMINASE FAMILY MEMBER"/>
    <property type="match status" value="1"/>
</dbReference>
<evidence type="ECO:0000313" key="3">
    <source>
        <dbReference type="Proteomes" id="UP000823633"/>
    </source>
</evidence>
<dbReference type="InterPro" id="IPR002125">
    <property type="entry name" value="CMP_dCMP_dom"/>
</dbReference>
<protein>
    <submittedName>
        <fullName evidence="2">Nucleoside deaminase</fullName>
    </submittedName>
</protein>
<dbReference type="Pfam" id="PF00383">
    <property type="entry name" value="dCMP_cyt_deam_1"/>
    <property type="match status" value="1"/>
</dbReference>
<gene>
    <name evidence="2" type="ORF">IAC42_03580</name>
</gene>
<dbReference type="AlphaFoldDB" id="A0A9D9EAC6"/>
<dbReference type="PROSITE" id="PS51747">
    <property type="entry name" value="CYT_DCMP_DEAMINASES_2"/>
    <property type="match status" value="1"/>
</dbReference>
<name>A0A9D9EAC6_9SPIR</name>
<reference evidence="2" key="1">
    <citation type="submission" date="2020-10" db="EMBL/GenBank/DDBJ databases">
        <authorList>
            <person name="Gilroy R."/>
        </authorList>
    </citation>
    <scope>NUCLEOTIDE SEQUENCE</scope>
    <source>
        <strain evidence="2">11167</strain>
    </source>
</reference>
<dbReference type="PANTHER" id="PTHR11079:SF179">
    <property type="entry name" value="TRNA(ADENINE(34)) DEAMINASE, CHLOROPLASTIC"/>
    <property type="match status" value="1"/>
</dbReference>
<dbReference type="CDD" id="cd01285">
    <property type="entry name" value="nucleoside_deaminase"/>
    <property type="match status" value="1"/>
</dbReference>
<accession>A0A9D9EAC6</accession>
<dbReference type="GO" id="GO:0003824">
    <property type="term" value="F:catalytic activity"/>
    <property type="evidence" value="ECO:0007669"/>
    <property type="project" value="InterPro"/>
</dbReference>
<organism evidence="2 3">
    <name type="scientific">Candidatus Aphodenecus pullistercoris</name>
    <dbReference type="NCBI Taxonomy" id="2840669"/>
    <lineage>
        <taxon>Bacteria</taxon>
        <taxon>Pseudomonadati</taxon>
        <taxon>Spirochaetota</taxon>
        <taxon>Spirochaetia</taxon>
        <taxon>Spirochaetales</taxon>
        <taxon>Candidatus Aphodenecus</taxon>
    </lineage>
</organism>
<dbReference type="Gene3D" id="3.40.140.10">
    <property type="entry name" value="Cytidine Deaminase, domain 2"/>
    <property type="match status" value="1"/>
</dbReference>
<comment type="caution">
    <text evidence="2">The sequence shown here is derived from an EMBL/GenBank/DDBJ whole genome shotgun (WGS) entry which is preliminary data.</text>
</comment>
<dbReference type="InterPro" id="IPR016193">
    <property type="entry name" value="Cytidine_deaminase-like"/>
</dbReference>
<sequence length="168" mass="18587">MGKVIETDIDERDKLHLRECSALAAESRRKGNHPFAAQLVDEDGTVLMSQENGFTVGGSAYHAETLLTLRAAKEYGPEKLAKCTLYTNFEPCVMCMGAIYWANIGRLVYGVSERDLLALTGDNEENPTFSLSCRDVVKAGQKDIRIAGPTDDEELKAELLKTHEGFWS</sequence>
<evidence type="ECO:0000313" key="2">
    <source>
        <dbReference type="EMBL" id="MBO8442820.1"/>
    </source>
</evidence>
<reference evidence="2" key="2">
    <citation type="journal article" date="2021" name="PeerJ">
        <title>Extensive microbial diversity within the chicken gut microbiome revealed by metagenomics and culture.</title>
        <authorList>
            <person name="Gilroy R."/>
            <person name="Ravi A."/>
            <person name="Getino M."/>
            <person name="Pursley I."/>
            <person name="Horton D.L."/>
            <person name="Alikhan N.F."/>
            <person name="Baker D."/>
            <person name="Gharbi K."/>
            <person name="Hall N."/>
            <person name="Watson M."/>
            <person name="Adriaenssens E.M."/>
            <person name="Foster-Nyarko E."/>
            <person name="Jarju S."/>
            <person name="Secka A."/>
            <person name="Antonio M."/>
            <person name="Oren A."/>
            <person name="Chaudhuri R.R."/>
            <person name="La Ragione R."/>
            <person name="Hildebrand F."/>
            <person name="Pallen M.J."/>
        </authorList>
    </citation>
    <scope>NUCLEOTIDE SEQUENCE</scope>
    <source>
        <strain evidence="2">11167</strain>
    </source>
</reference>